<accession>A0A561EA80</accession>
<keyword evidence="3" id="KW-1003">Cell membrane</keyword>
<dbReference type="InterPro" id="IPR000515">
    <property type="entry name" value="MetI-like"/>
</dbReference>
<dbReference type="GO" id="GO:0055085">
    <property type="term" value="P:transmembrane transport"/>
    <property type="evidence" value="ECO:0007669"/>
    <property type="project" value="InterPro"/>
</dbReference>
<protein>
    <submittedName>
        <fullName evidence="9">Peptide/nickel transport system permease protein</fullName>
    </submittedName>
</protein>
<keyword evidence="6 7" id="KW-0472">Membrane</keyword>
<dbReference type="SUPFAM" id="SSF161098">
    <property type="entry name" value="MetI-like"/>
    <property type="match status" value="1"/>
</dbReference>
<dbReference type="InterPro" id="IPR045621">
    <property type="entry name" value="BPD_transp_1_N"/>
</dbReference>
<feature type="transmembrane region" description="Helical" evidence="7">
    <location>
        <begin position="110"/>
        <end position="137"/>
    </location>
</feature>
<evidence type="ECO:0000313" key="10">
    <source>
        <dbReference type="Proteomes" id="UP000318297"/>
    </source>
</evidence>
<evidence type="ECO:0000313" key="9">
    <source>
        <dbReference type="EMBL" id="TWE12511.1"/>
    </source>
</evidence>
<dbReference type="AlphaFoldDB" id="A0A561EA80"/>
<reference evidence="9 10" key="1">
    <citation type="submission" date="2019-06" db="EMBL/GenBank/DDBJ databases">
        <title>Sequencing the genomes of 1000 actinobacteria strains.</title>
        <authorList>
            <person name="Klenk H.-P."/>
        </authorList>
    </citation>
    <scope>NUCLEOTIDE SEQUENCE [LARGE SCALE GENOMIC DNA]</scope>
    <source>
        <strain evidence="9 10">DSM 19560</strain>
    </source>
</reference>
<evidence type="ECO:0000256" key="6">
    <source>
        <dbReference type="ARBA" id="ARBA00023136"/>
    </source>
</evidence>
<dbReference type="GO" id="GO:0005886">
    <property type="term" value="C:plasma membrane"/>
    <property type="evidence" value="ECO:0007669"/>
    <property type="project" value="UniProtKB-SubCell"/>
</dbReference>
<sequence length="330" mass="35487">MIVYILRRLLLALSVVFATIVLTFSLFFSGAGGNPAYQQCTTHCTKSIVKALDHQMGLDKPIIDQFGTYVEGLVVGRDISSGGVSQRCTAPCLGWSFVQSQSVTTMVGQVLPVTISIVVGGAVVFIPLGLLLGVIAATKRGSPIDRFVVGVSQVVGAIPYYVWALVLNLYLVLIWGVLPAVQYNPITQGPWQWFTGFFSIWVIFGVFNALAYVRYVRAFMINTLSADYVRTARSKGVGELRVIVLHALRAAIAPFLTLIGIDLAGQLSGSIFTEQVFNVLGMGKLSINSLTQSDLPVMAGTVLVGAVFIVLGNLIVDMMYAVVDPTVTLS</sequence>
<dbReference type="RefSeq" id="WP_145226580.1">
    <property type="nucleotide sequence ID" value="NZ_VIVQ01000001.1"/>
</dbReference>
<feature type="transmembrane region" description="Helical" evidence="7">
    <location>
        <begin position="240"/>
        <end position="261"/>
    </location>
</feature>
<dbReference type="PANTHER" id="PTHR30465:SF0">
    <property type="entry name" value="OLIGOPEPTIDE TRANSPORT SYSTEM PERMEASE PROTEIN APPB"/>
    <property type="match status" value="1"/>
</dbReference>
<keyword evidence="4 7" id="KW-0812">Transmembrane</keyword>
<dbReference type="InterPro" id="IPR035906">
    <property type="entry name" value="MetI-like_sf"/>
</dbReference>
<feature type="transmembrane region" description="Helical" evidence="7">
    <location>
        <begin position="295"/>
        <end position="316"/>
    </location>
</feature>
<evidence type="ECO:0000256" key="3">
    <source>
        <dbReference type="ARBA" id="ARBA00022475"/>
    </source>
</evidence>
<dbReference type="Proteomes" id="UP000318297">
    <property type="component" value="Unassembled WGS sequence"/>
</dbReference>
<keyword evidence="2 7" id="KW-0813">Transport</keyword>
<keyword evidence="10" id="KW-1185">Reference proteome</keyword>
<evidence type="ECO:0000256" key="4">
    <source>
        <dbReference type="ARBA" id="ARBA00022692"/>
    </source>
</evidence>
<feature type="transmembrane region" description="Helical" evidence="7">
    <location>
        <begin position="190"/>
        <end position="213"/>
    </location>
</feature>
<dbReference type="CDD" id="cd06261">
    <property type="entry name" value="TM_PBP2"/>
    <property type="match status" value="1"/>
</dbReference>
<evidence type="ECO:0000259" key="8">
    <source>
        <dbReference type="PROSITE" id="PS50928"/>
    </source>
</evidence>
<comment type="subcellular location">
    <subcellularLocation>
        <location evidence="1 7">Cell membrane</location>
        <topology evidence="1 7">Multi-pass membrane protein</topology>
    </subcellularLocation>
</comment>
<evidence type="ECO:0000256" key="1">
    <source>
        <dbReference type="ARBA" id="ARBA00004651"/>
    </source>
</evidence>
<dbReference type="Pfam" id="PF19300">
    <property type="entry name" value="BPD_transp_1_N"/>
    <property type="match status" value="1"/>
</dbReference>
<proteinExistence type="inferred from homology"/>
<feature type="transmembrane region" description="Helical" evidence="7">
    <location>
        <begin position="158"/>
        <end position="178"/>
    </location>
</feature>
<feature type="domain" description="ABC transmembrane type-1" evidence="8">
    <location>
        <begin position="111"/>
        <end position="320"/>
    </location>
</feature>
<organism evidence="9 10">
    <name type="scientific">Rudaeicoccus suwonensis</name>
    <dbReference type="NCBI Taxonomy" id="657409"/>
    <lineage>
        <taxon>Bacteria</taxon>
        <taxon>Bacillati</taxon>
        <taxon>Actinomycetota</taxon>
        <taxon>Actinomycetes</taxon>
        <taxon>Micrococcales</taxon>
        <taxon>Dermacoccaceae</taxon>
        <taxon>Rudaeicoccus</taxon>
    </lineage>
</organism>
<dbReference type="OrthoDB" id="147639at2"/>
<comment type="similarity">
    <text evidence="7">Belongs to the binding-protein-dependent transport system permease family.</text>
</comment>
<evidence type="ECO:0000256" key="5">
    <source>
        <dbReference type="ARBA" id="ARBA00022989"/>
    </source>
</evidence>
<evidence type="ECO:0000256" key="2">
    <source>
        <dbReference type="ARBA" id="ARBA00022448"/>
    </source>
</evidence>
<comment type="caution">
    <text evidence="9">The sequence shown here is derived from an EMBL/GenBank/DDBJ whole genome shotgun (WGS) entry which is preliminary data.</text>
</comment>
<dbReference type="PANTHER" id="PTHR30465">
    <property type="entry name" value="INNER MEMBRANE ABC TRANSPORTER"/>
    <property type="match status" value="1"/>
</dbReference>
<name>A0A561EA80_9MICO</name>
<keyword evidence="5 7" id="KW-1133">Transmembrane helix</keyword>
<dbReference type="Gene3D" id="1.10.3720.10">
    <property type="entry name" value="MetI-like"/>
    <property type="match status" value="1"/>
</dbReference>
<dbReference type="EMBL" id="VIVQ01000001">
    <property type="protein sequence ID" value="TWE12511.1"/>
    <property type="molecule type" value="Genomic_DNA"/>
</dbReference>
<dbReference type="PROSITE" id="PS50928">
    <property type="entry name" value="ABC_TM1"/>
    <property type="match status" value="1"/>
</dbReference>
<dbReference type="Pfam" id="PF00528">
    <property type="entry name" value="BPD_transp_1"/>
    <property type="match status" value="1"/>
</dbReference>
<evidence type="ECO:0000256" key="7">
    <source>
        <dbReference type="RuleBase" id="RU363032"/>
    </source>
</evidence>
<gene>
    <name evidence="9" type="ORF">BKA23_1323</name>
</gene>